<protein>
    <recommendedName>
        <fullName evidence="5">Flagellar hook-associated protein 2</fullName>
        <shortName evidence="5">HAP2</shortName>
    </recommendedName>
    <alternativeName>
        <fullName evidence="5">Flagellar cap protein</fullName>
    </alternativeName>
</protein>
<keyword evidence="3" id="KW-0175">Coiled coil</keyword>
<evidence type="ECO:0000259" key="6">
    <source>
        <dbReference type="Pfam" id="PF02465"/>
    </source>
</evidence>
<evidence type="ECO:0000256" key="2">
    <source>
        <dbReference type="ARBA" id="ARBA00011255"/>
    </source>
</evidence>
<comment type="caution">
    <text evidence="8">The sequence shown here is derived from an EMBL/GenBank/DDBJ whole genome shotgun (WGS) entry which is preliminary data.</text>
</comment>
<keyword evidence="8" id="KW-0966">Cell projection</keyword>
<gene>
    <name evidence="8" type="primary">fliD</name>
    <name evidence="8" type="ORF">K8V56_05745</name>
</gene>
<reference evidence="8" key="2">
    <citation type="submission" date="2021-09" db="EMBL/GenBank/DDBJ databases">
        <authorList>
            <person name="Gilroy R."/>
        </authorList>
    </citation>
    <scope>NUCLEOTIDE SEQUENCE</scope>
    <source>
        <strain evidence="8">CHK171-7178</strain>
    </source>
</reference>
<reference evidence="8" key="1">
    <citation type="journal article" date="2021" name="PeerJ">
        <title>Extensive microbial diversity within the chicken gut microbiome revealed by metagenomics and culture.</title>
        <authorList>
            <person name="Gilroy R."/>
            <person name="Ravi A."/>
            <person name="Getino M."/>
            <person name="Pursley I."/>
            <person name="Horton D.L."/>
            <person name="Alikhan N.F."/>
            <person name="Baker D."/>
            <person name="Gharbi K."/>
            <person name="Hall N."/>
            <person name="Watson M."/>
            <person name="Adriaenssens E.M."/>
            <person name="Foster-Nyarko E."/>
            <person name="Jarju S."/>
            <person name="Secka A."/>
            <person name="Antonio M."/>
            <person name="Oren A."/>
            <person name="Chaudhuri R.R."/>
            <person name="La Ragione R."/>
            <person name="Hildebrand F."/>
            <person name="Pallen M.J."/>
        </authorList>
    </citation>
    <scope>NUCLEOTIDE SEQUENCE</scope>
    <source>
        <strain evidence="8">CHK171-7178</strain>
    </source>
</reference>
<keyword evidence="5" id="KW-0964">Secreted</keyword>
<dbReference type="GO" id="GO:0007155">
    <property type="term" value="P:cell adhesion"/>
    <property type="evidence" value="ECO:0007669"/>
    <property type="project" value="InterPro"/>
</dbReference>
<proteinExistence type="inferred from homology"/>
<dbReference type="GO" id="GO:0009424">
    <property type="term" value="C:bacterial-type flagellum hook"/>
    <property type="evidence" value="ECO:0007669"/>
    <property type="project" value="UniProtKB-UniRule"/>
</dbReference>
<dbReference type="Proteomes" id="UP000698173">
    <property type="component" value="Unassembled WGS sequence"/>
</dbReference>
<feature type="domain" description="Flagellar hook-associated protein 2 C-terminal" evidence="7">
    <location>
        <begin position="205"/>
        <end position="463"/>
    </location>
</feature>
<dbReference type="Pfam" id="PF07195">
    <property type="entry name" value="FliD_C"/>
    <property type="match status" value="1"/>
</dbReference>
<dbReference type="GO" id="GO:0071973">
    <property type="term" value="P:bacterial-type flagellum-dependent cell motility"/>
    <property type="evidence" value="ECO:0007669"/>
    <property type="project" value="TreeGrafter"/>
</dbReference>
<dbReference type="GO" id="GO:0005576">
    <property type="term" value="C:extracellular region"/>
    <property type="evidence" value="ECO:0007669"/>
    <property type="project" value="UniProtKB-SubCell"/>
</dbReference>
<dbReference type="PANTHER" id="PTHR30288">
    <property type="entry name" value="FLAGELLAR CAP/ASSEMBLY PROTEIN FLID"/>
    <property type="match status" value="1"/>
</dbReference>
<feature type="domain" description="Flagellar hook-associated protein 2 N-terminal" evidence="6">
    <location>
        <begin position="8"/>
        <end position="104"/>
    </location>
</feature>
<evidence type="ECO:0000259" key="7">
    <source>
        <dbReference type="Pfam" id="PF07195"/>
    </source>
</evidence>
<keyword evidence="4 5" id="KW-0975">Bacterial flagellum</keyword>
<evidence type="ECO:0000313" key="9">
    <source>
        <dbReference type="Proteomes" id="UP000698173"/>
    </source>
</evidence>
<comment type="subunit">
    <text evidence="2 5">Homopentamer.</text>
</comment>
<evidence type="ECO:0000256" key="1">
    <source>
        <dbReference type="ARBA" id="ARBA00009764"/>
    </source>
</evidence>
<keyword evidence="8" id="KW-0969">Cilium</keyword>
<organism evidence="8 9">
    <name type="scientific">Sporosarcina psychrophila</name>
    <name type="common">Bacillus psychrophilus</name>
    <dbReference type="NCBI Taxonomy" id="1476"/>
    <lineage>
        <taxon>Bacteria</taxon>
        <taxon>Bacillati</taxon>
        <taxon>Bacillota</taxon>
        <taxon>Bacilli</taxon>
        <taxon>Bacillales</taxon>
        <taxon>Caryophanaceae</taxon>
        <taxon>Sporosarcina</taxon>
    </lineage>
</organism>
<dbReference type="EMBL" id="DYWT01000094">
    <property type="protein sequence ID" value="HJF31268.1"/>
    <property type="molecule type" value="Genomic_DNA"/>
</dbReference>
<evidence type="ECO:0000256" key="5">
    <source>
        <dbReference type="RuleBase" id="RU362066"/>
    </source>
</evidence>
<dbReference type="InterPro" id="IPR003481">
    <property type="entry name" value="FliD_N"/>
</dbReference>
<evidence type="ECO:0000256" key="4">
    <source>
        <dbReference type="ARBA" id="ARBA00023143"/>
    </source>
</evidence>
<accession>A0A921FWY7</accession>
<comment type="function">
    <text evidence="5">Required for morphogenesis and for the elongation of the flagellar filament by facilitating polymerization of the flagellin monomers at the tip of growing filament. Forms a capping structure, which prevents flagellin subunits (transported through the central channel of the flagellum) from leaking out without polymerization at the distal end.</text>
</comment>
<evidence type="ECO:0000256" key="3">
    <source>
        <dbReference type="ARBA" id="ARBA00023054"/>
    </source>
</evidence>
<comment type="subcellular location">
    <subcellularLocation>
        <location evidence="5">Secreted</location>
    </subcellularLocation>
    <subcellularLocation>
        <location evidence="5">Bacterial flagellum</location>
    </subcellularLocation>
</comment>
<comment type="similarity">
    <text evidence="1 5">Belongs to the FliD family.</text>
</comment>
<name>A0A921FWY7_SPOPS</name>
<keyword evidence="8" id="KW-0282">Flagellum</keyword>
<evidence type="ECO:0000313" key="8">
    <source>
        <dbReference type="EMBL" id="HJF31268.1"/>
    </source>
</evidence>
<dbReference type="Pfam" id="PF02465">
    <property type="entry name" value="FliD_N"/>
    <property type="match status" value="1"/>
</dbReference>
<sequence>MRIGGMASGMDTDKIIKDLMTANRIPLDKITQKKSYLEWQLNDYRSINRDLKATSDKIFNTMMLEETFRSKNVTSSNPDAVSIKSTGSATGFSGTISIEQLATQATWQSNVLETGKSGSTTLKDLGVTGDKITIEAPNLKGEMETKEVSFNIETDTIQSLTEKINKETGVNAFYDSFSGKFAFTAKNSGEGSINVTGLSGAGNTGQNAKFTFNGLATERASNSFTIDGLEMNLKQVTGSTAAPGTVTFSSAPDTDKVVDAVIQFVNDYNKMIEELNAKIREPKYRDYQPLSAEQKKDMKENEIKLWEEKAMSGTLRNDPTISSMLTKMREALNGGVTGSDGEKIRLSDLGITTSTNYRDNGKLVIDEKKLRQMIAEEPNKVSELFTKTDEGLATKFRKTVDDGQKAIAKQAGSAGAGNDTFTLGSTLKGMNEQIVRFEERMKTVENRLWKQFTAMEMAINRANSQSAQLQSTLGGGM</sequence>
<dbReference type="AlphaFoldDB" id="A0A921FWY7"/>
<dbReference type="PANTHER" id="PTHR30288:SF0">
    <property type="entry name" value="FLAGELLAR HOOK-ASSOCIATED PROTEIN 2"/>
    <property type="match status" value="1"/>
</dbReference>
<dbReference type="InterPro" id="IPR040026">
    <property type="entry name" value="FliD"/>
</dbReference>
<dbReference type="InterPro" id="IPR010809">
    <property type="entry name" value="FliD_C"/>
</dbReference>
<dbReference type="GO" id="GO:0009421">
    <property type="term" value="C:bacterial-type flagellum filament cap"/>
    <property type="evidence" value="ECO:0007669"/>
    <property type="project" value="InterPro"/>
</dbReference>